<comment type="function">
    <text evidence="9">Mediates the uptake of pyruvate into mitochondria.</text>
</comment>
<evidence type="ECO:0000256" key="2">
    <source>
        <dbReference type="ARBA" id="ARBA00006416"/>
    </source>
</evidence>
<protein>
    <recommendedName>
        <fullName evidence="9">Mitochondrial pyruvate carrier</fullName>
    </recommendedName>
</protein>
<evidence type="ECO:0000256" key="1">
    <source>
        <dbReference type="ARBA" id="ARBA00004448"/>
    </source>
</evidence>
<evidence type="ECO:0000256" key="5">
    <source>
        <dbReference type="ARBA" id="ARBA00022792"/>
    </source>
</evidence>
<sequence length="114" mass="12376">MLVVNWGIPVAAVADTFKSPELISGRMTLALALYSSVFTRFAWVVTPRNYLLALMHLVNTGAQSTQMYRFVQYNGGLASTLEMAKADLFGKNENTADAAATQSQEQPPSAEKSS</sequence>
<keyword evidence="12" id="KW-1185">Reference proteome</keyword>
<keyword evidence="7 9" id="KW-0496">Mitochondrion</keyword>
<keyword evidence="4" id="KW-0812">Transmembrane</keyword>
<dbReference type="PANTHER" id="PTHR14154">
    <property type="entry name" value="UPF0041 BRAIN PROTEIN 44-RELATED"/>
    <property type="match status" value="1"/>
</dbReference>
<evidence type="ECO:0000256" key="4">
    <source>
        <dbReference type="ARBA" id="ARBA00022692"/>
    </source>
</evidence>
<evidence type="ECO:0000256" key="8">
    <source>
        <dbReference type="ARBA" id="ARBA00023136"/>
    </source>
</evidence>
<dbReference type="AlphaFoldDB" id="A0A1R1XHH6"/>
<organism evidence="11 12">
    <name type="scientific">Smittium culicis</name>
    <dbReference type="NCBI Taxonomy" id="133412"/>
    <lineage>
        <taxon>Eukaryota</taxon>
        <taxon>Fungi</taxon>
        <taxon>Fungi incertae sedis</taxon>
        <taxon>Zoopagomycota</taxon>
        <taxon>Kickxellomycotina</taxon>
        <taxon>Harpellomycetes</taxon>
        <taxon>Harpellales</taxon>
        <taxon>Legeriomycetaceae</taxon>
        <taxon>Smittium</taxon>
    </lineage>
</organism>
<dbReference type="OrthoDB" id="1697690at2759"/>
<evidence type="ECO:0000256" key="9">
    <source>
        <dbReference type="RuleBase" id="RU363100"/>
    </source>
</evidence>
<comment type="similarity">
    <text evidence="2 9">Belongs to the mitochondrial pyruvate carrier (MPC) (TC 2.A.105) family.</text>
</comment>
<dbReference type="Pfam" id="PF03650">
    <property type="entry name" value="MPC"/>
    <property type="match status" value="1"/>
</dbReference>
<dbReference type="EMBL" id="LSSM01004810">
    <property type="protein sequence ID" value="OMJ14058.1"/>
    <property type="molecule type" value="Genomic_DNA"/>
</dbReference>
<name>A0A1R1XHH6_9FUNG</name>
<comment type="caution">
    <text evidence="11">The sequence shown here is derived from an EMBL/GenBank/DDBJ whole genome shotgun (WGS) entry which is preliminary data.</text>
</comment>
<dbReference type="InterPro" id="IPR005336">
    <property type="entry name" value="MPC"/>
</dbReference>
<proteinExistence type="inferred from homology"/>
<keyword evidence="3 9" id="KW-0813">Transport</keyword>
<evidence type="ECO:0000256" key="3">
    <source>
        <dbReference type="ARBA" id="ARBA00022448"/>
    </source>
</evidence>
<dbReference type="GO" id="GO:0006850">
    <property type="term" value="P:pyruvate import into mitochondria"/>
    <property type="evidence" value="ECO:0007669"/>
    <property type="project" value="InterPro"/>
</dbReference>
<keyword evidence="6" id="KW-1133">Transmembrane helix</keyword>
<reference evidence="12" key="1">
    <citation type="submission" date="2017-01" db="EMBL/GenBank/DDBJ databases">
        <authorList>
            <person name="Wang Y."/>
            <person name="White M."/>
            <person name="Kvist S."/>
            <person name="Moncalvo J.-M."/>
        </authorList>
    </citation>
    <scope>NUCLEOTIDE SEQUENCE [LARGE SCALE GENOMIC DNA]</scope>
    <source>
        <strain evidence="12">ID-206-W2</strain>
    </source>
</reference>
<evidence type="ECO:0000256" key="7">
    <source>
        <dbReference type="ARBA" id="ARBA00023128"/>
    </source>
</evidence>
<comment type="subcellular location">
    <subcellularLocation>
        <location evidence="1 9">Mitochondrion inner membrane</location>
        <topology evidence="1 9">Multi-pass membrane protein</topology>
    </subcellularLocation>
</comment>
<evidence type="ECO:0000313" key="11">
    <source>
        <dbReference type="EMBL" id="OMJ14058.1"/>
    </source>
</evidence>
<evidence type="ECO:0000256" key="10">
    <source>
        <dbReference type="SAM" id="MobiDB-lite"/>
    </source>
</evidence>
<evidence type="ECO:0000256" key="6">
    <source>
        <dbReference type="ARBA" id="ARBA00022989"/>
    </source>
</evidence>
<keyword evidence="8" id="KW-0472">Membrane</keyword>
<dbReference type="Proteomes" id="UP000187429">
    <property type="component" value="Unassembled WGS sequence"/>
</dbReference>
<keyword evidence="5 9" id="KW-0999">Mitochondrion inner membrane</keyword>
<keyword evidence="11" id="KW-0670">Pyruvate</keyword>
<dbReference type="GO" id="GO:0005743">
    <property type="term" value="C:mitochondrial inner membrane"/>
    <property type="evidence" value="ECO:0007669"/>
    <property type="project" value="UniProtKB-SubCell"/>
</dbReference>
<accession>A0A1R1XHH6</accession>
<evidence type="ECO:0000313" key="12">
    <source>
        <dbReference type="Proteomes" id="UP000187429"/>
    </source>
</evidence>
<gene>
    <name evidence="11" type="ORF">AYI69_g8748</name>
</gene>
<feature type="region of interest" description="Disordered" evidence="10">
    <location>
        <begin position="94"/>
        <end position="114"/>
    </location>
</feature>